<reference evidence="2" key="1">
    <citation type="journal article" date="2022" name="G3 (Bethesda)">
        <title>High quality genome of the basidiomycete yeast Dioszegia hungarica PDD-24b-2 isolated from cloud water.</title>
        <authorList>
            <person name="Jarrige D."/>
            <person name="Haridas S."/>
            <person name="Bleykasten-Grosshans C."/>
            <person name="Joly M."/>
            <person name="Nadalig T."/>
            <person name="Sancelme M."/>
            <person name="Vuilleumier S."/>
            <person name="Grigoriev I.V."/>
            <person name="Amato P."/>
            <person name="Bringel F."/>
        </authorList>
    </citation>
    <scope>NUCLEOTIDE SEQUENCE</scope>
    <source>
        <strain evidence="2">PDD-24b-2</strain>
    </source>
</reference>
<dbReference type="EMBL" id="JAKWFO010000005">
    <property type="protein sequence ID" value="KAI9636282.1"/>
    <property type="molecule type" value="Genomic_DNA"/>
</dbReference>
<feature type="chain" id="PRO_5041321702" evidence="1">
    <location>
        <begin position="22"/>
        <end position="120"/>
    </location>
</feature>
<organism evidence="2 3">
    <name type="scientific">Dioszegia hungarica</name>
    <dbReference type="NCBI Taxonomy" id="4972"/>
    <lineage>
        <taxon>Eukaryota</taxon>
        <taxon>Fungi</taxon>
        <taxon>Dikarya</taxon>
        <taxon>Basidiomycota</taxon>
        <taxon>Agaricomycotina</taxon>
        <taxon>Tremellomycetes</taxon>
        <taxon>Tremellales</taxon>
        <taxon>Bulleribasidiaceae</taxon>
        <taxon>Dioszegia</taxon>
    </lineage>
</organism>
<name>A0AA38LSX7_9TREE</name>
<comment type="caution">
    <text evidence="2">The sequence shown here is derived from an EMBL/GenBank/DDBJ whole genome shotgun (WGS) entry which is preliminary data.</text>
</comment>
<feature type="signal peptide" evidence="1">
    <location>
        <begin position="1"/>
        <end position="21"/>
    </location>
</feature>
<sequence>MRPRAKAMLPFFAASFTTAWAAEYKIHVMLGPGVHAVNFDDKPLSGPATFTTTPLPANFIKVHFYPDIELQNGTVLYLDCDLGRKSGALMVDDRVFAIQAAYPHLPVKENGAATIRCDPR</sequence>
<gene>
    <name evidence="2" type="ORF">MKK02DRAFT_33511</name>
</gene>
<keyword evidence="3" id="KW-1185">Reference proteome</keyword>
<keyword evidence="1" id="KW-0732">Signal</keyword>
<dbReference type="AlphaFoldDB" id="A0AA38LSX7"/>
<protein>
    <submittedName>
        <fullName evidence="2">Uncharacterized protein</fullName>
    </submittedName>
</protein>
<dbReference type="GeneID" id="77727937"/>
<dbReference type="Proteomes" id="UP001164286">
    <property type="component" value="Unassembled WGS sequence"/>
</dbReference>
<dbReference type="RefSeq" id="XP_052946059.1">
    <property type="nucleotide sequence ID" value="XM_053088732.1"/>
</dbReference>
<proteinExistence type="predicted"/>
<evidence type="ECO:0000313" key="3">
    <source>
        <dbReference type="Proteomes" id="UP001164286"/>
    </source>
</evidence>
<accession>A0AA38LSX7</accession>
<evidence type="ECO:0000313" key="2">
    <source>
        <dbReference type="EMBL" id="KAI9636282.1"/>
    </source>
</evidence>
<evidence type="ECO:0000256" key="1">
    <source>
        <dbReference type="SAM" id="SignalP"/>
    </source>
</evidence>